<name>A0A0D0R1M0_9BACL</name>
<organism evidence="2 3">
    <name type="scientific">Anoxybacillus thermarum</name>
    <dbReference type="NCBI Taxonomy" id="404937"/>
    <lineage>
        <taxon>Bacteria</taxon>
        <taxon>Bacillati</taxon>
        <taxon>Bacillota</taxon>
        <taxon>Bacilli</taxon>
        <taxon>Bacillales</taxon>
        <taxon>Anoxybacillaceae</taxon>
        <taxon>Anoxybacillus</taxon>
    </lineage>
</organism>
<evidence type="ECO:0008006" key="4">
    <source>
        <dbReference type="Google" id="ProtNLM"/>
    </source>
</evidence>
<feature type="compositionally biased region" description="Low complexity" evidence="1">
    <location>
        <begin position="99"/>
        <end position="123"/>
    </location>
</feature>
<feature type="compositionally biased region" description="Basic and acidic residues" evidence="1">
    <location>
        <begin position="135"/>
        <end position="149"/>
    </location>
</feature>
<gene>
    <name evidence="2" type="ORF">LH47_00203</name>
</gene>
<comment type="caution">
    <text evidence="2">The sequence shown here is derived from an EMBL/GenBank/DDBJ whole genome shotgun (WGS) entry which is preliminary data.</text>
</comment>
<dbReference type="InterPro" id="IPR025571">
    <property type="entry name" value="YqfQ"/>
</dbReference>
<dbReference type="PATRIC" id="fig|404937.3.peg.217"/>
<dbReference type="AlphaFoldDB" id="A0A0D0R1M0"/>
<dbReference type="EMBL" id="JXTH01000003">
    <property type="protein sequence ID" value="KIQ95569.1"/>
    <property type="molecule type" value="Genomic_DNA"/>
</dbReference>
<feature type="region of interest" description="Disordered" evidence="1">
    <location>
        <begin position="94"/>
        <end position="156"/>
    </location>
</feature>
<proteinExistence type="predicted"/>
<dbReference type="RefSeq" id="WP_043963954.1">
    <property type="nucleotide sequence ID" value="NZ_JXTH01000003.1"/>
</dbReference>
<dbReference type="Pfam" id="PF14181">
    <property type="entry name" value="YqfQ"/>
    <property type="match status" value="1"/>
</dbReference>
<reference evidence="2 3" key="1">
    <citation type="submission" date="2015-01" db="EMBL/GenBank/DDBJ databases">
        <title>Draft genome of Anoxybacillus thermarum strain AF/04.</title>
        <authorList>
            <person name="Poli A."/>
            <person name="Nicolaus B."/>
            <person name="Chan K.-G."/>
            <person name="Kahar U.M."/>
            <person name="Yaakob A.S."/>
            <person name="Chan C.S."/>
            <person name="Goh K.M."/>
        </authorList>
    </citation>
    <scope>NUCLEOTIDE SEQUENCE [LARGE SCALE GENOMIC DNA]</scope>
    <source>
        <strain evidence="2 3">AF/04</strain>
    </source>
</reference>
<protein>
    <recommendedName>
        <fullName evidence="4">YqfQ-like protein</fullName>
    </recommendedName>
</protein>
<evidence type="ECO:0000313" key="2">
    <source>
        <dbReference type="EMBL" id="KIQ95569.1"/>
    </source>
</evidence>
<keyword evidence="3" id="KW-1185">Reference proteome</keyword>
<evidence type="ECO:0000313" key="3">
    <source>
        <dbReference type="Proteomes" id="UP000032102"/>
    </source>
</evidence>
<dbReference type="Proteomes" id="UP000032102">
    <property type="component" value="Unassembled WGS sequence"/>
</dbReference>
<accession>A0A0D0R1M0</accession>
<sequence length="156" mass="17656">MRHPFMFPPSRSPMPSMWQQPMMRQAQGGMFSRLFGSQFPAQTFGAGGALPSIDSMLTNVQKMLNMVQTITPMVQQYGPLIKSVPSMMRLFREFKQSDTTNETTKTASETNETAHATSAATTEQQPLKKQRPIPTKRERKQEKTNEKGKSVPKLYI</sequence>
<evidence type="ECO:0000256" key="1">
    <source>
        <dbReference type="SAM" id="MobiDB-lite"/>
    </source>
</evidence>